<dbReference type="GO" id="GO:0005975">
    <property type="term" value="P:carbohydrate metabolic process"/>
    <property type="evidence" value="ECO:0007669"/>
    <property type="project" value="InterPro"/>
</dbReference>
<evidence type="ECO:0000256" key="15">
    <source>
        <dbReference type="RuleBase" id="RU004335"/>
    </source>
</evidence>
<comment type="catalytic activity">
    <reaction evidence="1">
        <text>Hydrolysis of (1-&gt;3)-beta-D-glucosidic linkages in (1-&gt;3)-beta-D-glucans.</text>
        <dbReference type="EC" id="3.2.1.39"/>
    </reaction>
</comment>
<comment type="similarity">
    <text evidence="3 15">Belongs to the glycosyl hydrolase 17 family.</text>
</comment>
<dbReference type="SMART" id="SM00768">
    <property type="entry name" value="X8"/>
    <property type="match status" value="2"/>
</dbReference>
<evidence type="ECO:0000256" key="5">
    <source>
        <dbReference type="ARBA" id="ARBA00022475"/>
    </source>
</evidence>
<keyword evidence="6" id="KW-0336">GPI-anchor</keyword>
<dbReference type="EC" id="3.2.1.39" evidence="4"/>
<evidence type="ECO:0000256" key="9">
    <source>
        <dbReference type="ARBA" id="ARBA00022821"/>
    </source>
</evidence>
<evidence type="ECO:0000256" key="14">
    <source>
        <dbReference type="ARBA" id="ARBA00023295"/>
    </source>
</evidence>
<reference evidence="20" key="1">
    <citation type="journal article" date="2019" name="Plant Biotechnol. J.">
        <title>Genome sequencing of the Australian wild diploid species Gossypium australe highlights disease resistance and delayed gland morphogenesis.</title>
        <authorList>
            <person name="Cai Y."/>
            <person name="Cai X."/>
            <person name="Wang Q."/>
            <person name="Wang P."/>
            <person name="Zhang Y."/>
            <person name="Cai C."/>
            <person name="Xu Y."/>
            <person name="Wang K."/>
            <person name="Zhou Z."/>
            <person name="Wang C."/>
            <person name="Geng S."/>
            <person name="Li B."/>
            <person name="Dong Q."/>
            <person name="Hou Y."/>
            <person name="Wang H."/>
            <person name="Ai P."/>
            <person name="Liu Z."/>
            <person name="Yi F."/>
            <person name="Sun M."/>
            <person name="An G."/>
            <person name="Cheng J."/>
            <person name="Zhang Y."/>
            <person name="Shi Q."/>
            <person name="Xie Y."/>
            <person name="Shi X."/>
            <person name="Chang Y."/>
            <person name="Huang F."/>
            <person name="Chen Y."/>
            <person name="Hong S."/>
            <person name="Mi L."/>
            <person name="Sun Q."/>
            <person name="Zhang L."/>
            <person name="Zhou B."/>
            <person name="Peng R."/>
            <person name="Zhang X."/>
            <person name="Liu F."/>
        </authorList>
    </citation>
    <scope>NUCLEOTIDE SEQUENCE [LARGE SCALE GENOMIC DNA]</scope>
    <source>
        <strain evidence="20">cv. PA1801</strain>
    </source>
</reference>
<name>A0A5B6X7C5_9ROSI</name>
<keyword evidence="20" id="KW-1185">Reference proteome</keyword>
<dbReference type="Pfam" id="PF07983">
    <property type="entry name" value="X8"/>
    <property type="match status" value="2"/>
</dbReference>
<keyword evidence="10" id="KW-0472">Membrane</keyword>
<feature type="signal peptide" evidence="17">
    <location>
        <begin position="1"/>
        <end position="23"/>
    </location>
</feature>
<evidence type="ECO:0000256" key="11">
    <source>
        <dbReference type="ARBA" id="ARBA00023157"/>
    </source>
</evidence>
<dbReference type="Pfam" id="PF00332">
    <property type="entry name" value="Glyco_hydro_17"/>
    <property type="match status" value="1"/>
</dbReference>
<evidence type="ECO:0000256" key="1">
    <source>
        <dbReference type="ARBA" id="ARBA00000382"/>
    </source>
</evidence>
<keyword evidence="5" id="KW-1003">Cell membrane</keyword>
<keyword evidence="11" id="KW-1015">Disulfide bond</keyword>
<evidence type="ECO:0000256" key="10">
    <source>
        <dbReference type="ARBA" id="ARBA00023136"/>
    </source>
</evidence>
<feature type="chain" id="PRO_5023139593" description="glucan endo-1,3-beta-D-glucosidase" evidence="17">
    <location>
        <begin position="24"/>
        <end position="556"/>
    </location>
</feature>
<dbReference type="GO" id="GO:0042973">
    <property type="term" value="F:glucan endo-1,3-beta-D-glucosidase activity"/>
    <property type="evidence" value="ECO:0007669"/>
    <property type="project" value="UniProtKB-EC"/>
</dbReference>
<dbReference type="PANTHER" id="PTHR32227">
    <property type="entry name" value="GLUCAN ENDO-1,3-BETA-GLUCOSIDASE BG1-RELATED-RELATED"/>
    <property type="match status" value="1"/>
</dbReference>
<dbReference type="OrthoDB" id="941679at2759"/>
<dbReference type="InterPro" id="IPR017853">
    <property type="entry name" value="GH"/>
</dbReference>
<evidence type="ECO:0000256" key="12">
    <source>
        <dbReference type="ARBA" id="ARBA00023180"/>
    </source>
</evidence>
<gene>
    <name evidence="19" type="ORF">EPI10_033605</name>
</gene>
<dbReference type="FunFam" id="3.20.20.80:FF:000002">
    <property type="entry name" value="Glucan endo-1,3-beta-glucosidase 3"/>
    <property type="match status" value="1"/>
</dbReference>
<dbReference type="InterPro" id="IPR044965">
    <property type="entry name" value="Glyco_hydro_17_plant"/>
</dbReference>
<evidence type="ECO:0000256" key="2">
    <source>
        <dbReference type="ARBA" id="ARBA00004609"/>
    </source>
</evidence>
<evidence type="ECO:0000256" key="17">
    <source>
        <dbReference type="SAM" id="SignalP"/>
    </source>
</evidence>
<dbReference type="EMBL" id="SMMG02000001">
    <property type="protein sequence ID" value="KAA3490079.1"/>
    <property type="molecule type" value="Genomic_DNA"/>
</dbReference>
<protein>
    <recommendedName>
        <fullName evidence="4">glucan endo-1,3-beta-D-glucosidase</fullName>
        <ecNumber evidence="4">3.2.1.39</ecNumber>
    </recommendedName>
</protein>
<evidence type="ECO:0000256" key="3">
    <source>
        <dbReference type="ARBA" id="ARBA00008773"/>
    </source>
</evidence>
<evidence type="ECO:0000256" key="6">
    <source>
        <dbReference type="ARBA" id="ARBA00022622"/>
    </source>
</evidence>
<evidence type="ECO:0000259" key="18">
    <source>
        <dbReference type="SMART" id="SM00768"/>
    </source>
</evidence>
<accession>A0A5B6X7C5</accession>
<evidence type="ECO:0000256" key="13">
    <source>
        <dbReference type="ARBA" id="ARBA00023288"/>
    </source>
</evidence>
<sequence>MASTFKLVFAVPLLLQLLDFCRGGKVGVDYGTDANNLPSPDQVSDLVQKHNIQYLRIYDSDPKVLKSLSNTGIELMVGVHNDDLSKFQSQSYVDSWVKNSILPYYPATKITDISVGVEVTDNPDAANLAVPAMRNVVSALKKVGLQGRIKVSTPLSFGVLSKSYPPSDGAFDGSHDNVLGPLLDFLEENQSPFMVNLYPFYAIGDSSLDAVLFKSPSSIFVDPNTGFSYKNIFDAQLDAVHFALAKRKSRRIPIIVTETGWPTKGSGGHRLAMASLDNVDDSYASIDNAKTYNTNLIRHVTDDSGTPARPDEELVVYIFSLFNENLKQGPETERNFGLFYPDMRSVYNLVFPGKGTGRSWCVASSQASNSALQNALDWACGPGKADCSALQPDQQCFEPNNLVSHASFAFNNYYQKNGLTDQACSFGGTGIVVYNDPSYGNCIYNVKSRDPKGRTWCVASSQASRSNLQNALDWACGPGKADCSEIQPNQKCFQPDTLLAHASFAFNNYYQKNGATDASCSFRGNAFKAMLIASITKRTYHKNKVVVVIIVGDRMS</sequence>
<evidence type="ECO:0000256" key="16">
    <source>
        <dbReference type="RuleBase" id="RU004336"/>
    </source>
</evidence>
<organism evidence="19 20">
    <name type="scientific">Gossypium australe</name>
    <dbReference type="NCBI Taxonomy" id="47621"/>
    <lineage>
        <taxon>Eukaryota</taxon>
        <taxon>Viridiplantae</taxon>
        <taxon>Streptophyta</taxon>
        <taxon>Embryophyta</taxon>
        <taxon>Tracheophyta</taxon>
        <taxon>Spermatophyta</taxon>
        <taxon>Magnoliopsida</taxon>
        <taxon>eudicotyledons</taxon>
        <taxon>Gunneridae</taxon>
        <taxon>Pentapetalae</taxon>
        <taxon>rosids</taxon>
        <taxon>malvids</taxon>
        <taxon>Malvales</taxon>
        <taxon>Malvaceae</taxon>
        <taxon>Malvoideae</taxon>
        <taxon>Gossypium</taxon>
    </lineage>
</organism>
<dbReference type="Proteomes" id="UP000325315">
    <property type="component" value="Unassembled WGS sequence"/>
</dbReference>
<keyword evidence="13" id="KW-0449">Lipoprotein</keyword>
<feature type="domain" description="X8" evidence="18">
    <location>
        <begin position="455"/>
        <end position="540"/>
    </location>
</feature>
<keyword evidence="9" id="KW-0611">Plant defense</keyword>
<dbReference type="GO" id="GO:0009506">
    <property type="term" value="C:plasmodesma"/>
    <property type="evidence" value="ECO:0007669"/>
    <property type="project" value="UniProtKB-ARBA"/>
</dbReference>
<dbReference type="AlphaFoldDB" id="A0A5B6X7C5"/>
<dbReference type="GO" id="GO:0006952">
    <property type="term" value="P:defense response"/>
    <property type="evidence" value="ECO:0007669"/>
    <property type="project" value="UniProtKB-KW"/>
</dbReference>
<dbReference type="Gene3D" id="1.20.58.1040">
    <property type="match status" value="2"/>
</dbReference>
<dbReference type="FunFam" id="1.20.58.1040:FF:000001">
    <property type="entry name" value="Glucan endo-1,3-beta-glucosidase 4"/>
    <property type="match status" value="2"/>
</dbReference>
<comment type="caution">
    <text evidence="19">The sequence shown here is derived from an EMBL/GenBank/DDBJ whole genome shotgun (WGS) entry which is preliminary data.</text>
</comment>
<keyword evidence="7 17" id="KW-0732">Signal</keyword>
<keyword evidence="12" id="KW-0325">Glycoprotein</keyword>
<dbReference type="InterPro" id="IPR000490">
    <property type="entry name" value="Glyco_hydro_17"/>
</dbReference>
<evidence type="ECO:0000313" key="19">
    <source>
        <dbReference type="EMBL" id="KAA3490079.1"/>
    </source>
</evidence>
<evidence type="ECO:0000256" key="4">
    <source>
        <dbReference type="ARBA" id="ARBA00012780"/>
    </source>
</evidence>
<evidence type="ECO:0000256" key="8">
    <source>
        <dbReference type="ARBA" id="ARBA00022801"/>
    </source>
</evidence>
<evidence type="ECO:0000313" key="20">
    <source>
        <dbReference type="Proteomes" id="UP000325315"/>
    </source>
</evidence>
<dbReference type="Gene3D" id="3.20.20.80">
    <property type="entry name" value="Glycosidases"/>
    <property type="match status" value="1"/>
</dbReference>
<feature type="domain" description="X8" evidence="18">
    <location>
        <begin position="359"/>
        <end position="444"/>
    </location>
</feature>
<dbReference type="GO" id="GO:0005886">
    <property type="term" value="C:plasma membrane"/>
    <property type="evidence" value="ECO:0007669"/>
    <property type="project" value="UniProtKB-SubCell"/>
</dbReference>
<dbReference type="SUPFAM" id="SSF51445">
    <property type="entry name" value="(Trans)glycosidases"/>
    <property type="match status" value="1"/>
</dbReference>
<proteinExistence type="inferred from homology"/>
<dbReference type="InterPro" id="IPR012946">
    <property type="entry name" value="X8"/>
</dbReference>
<dbReference type="PROSITE" id="PS00587">
    <property type="entry name" value="GLYCOSYL_HYDROL_F17"/>
    <property type="match status" value="1"/>
</dbReference>
<comment type="subcellular location">
    <subcellularLocation>
        <location evidence="2">Cell membrane</location>
        <topology evidence="2">Lipid-anchor</topology>
        <topology evidence="2">GPI-anchor</topology>
    </subcellularLocation>
</comment>
<keyword evidence="14 16" id="KW-0326">Glycosidase</keyword>
<evidence type="ECO:0000256" key="7">
    <source>
        <dbReference type="ARBA" id="ARBA00022729"/>
    </source>
</evidence>
<keyword evidence="8 16" id="KW-0378">Hydrolase</keyword>
<dbReference type="GO" id="GO:0098552">
    <property type="term" value="C:side of membrane"/>
    <property type="evidence" value="ECO:0007669"/>
    <property type="project" value="UniProtKB-KW"/>
</dbReference>